<dbReference type="RefSeq" id="WP_218118249.1">
    <property type="nucleotide sequence ID" value="NZ_FMYW01000023.1"/>
</dbReference>
<organism evidence="1 2">
    <name type="scientific">Succiniclasticum ruminis</name>
    <dbReference type="NCBI Taxonomy" id="40841"/>
    <lineage>
        <taxon>Bacteria</taxon>
        <taxon>Bacillati</taxon>
        <taxon>Bacillota</taxon>
        <taxon>Negativicutes</taxon>
        <taxon>Acidaminococcales</taxon>
        <taxon>Acidaminococcaceae</taxon>
        <taxon>Succiniclasticum</taxon>
    </lineage>
</organism>
<name>A0A1G6PA97_9FIRM</name>
<dbReference type="AlphaFoldDB" id="A0A1G6PA97"/>
<keyword evidence="2" id="KW-1185">Reference proteome</keyword>
<accession>A0A1G6PA97</accession>
<reference evidence="2" key="1">
    <citation type="submission" date="2016-10" db="EMBL/GenBank/DDBJ databases">
        <authorList>
            <person name="Varghese N."/>
            <person name="Submissions S."/>
        </authorList>
    </citation>
    <scope>NUCLEOTIDE SEQUENCE [LARGE SCALE GENOMIC DNA]</scope>
    <source>
        <strain evidence="2">DSM 11005</strain>
    </source>
</reference>
<evidence type="ECO:0000313" key="2">
    <source>
        <dbReference type="Proteomes" id="UP000198943"/>
    </source>
</evidence>
<gene>
    <name evidence="1" type="ORF">SAMN04487864_1231</name>
</gene>
<protein>
    <submittedName>
        <fullName evidence="1">Uncharacterized protein</fullName>
    </submittedName>
</protein>
<feature type="non-terminal residue" evidence="1">
    <location>
        <position position="1"/>
    </location>
</feature>
<dbReference type="Proteomes" id="UP000198943">
    <property type="component" value="Unassembled WGS sequence"/>
</dbReference>
<dbReference type="EMBL" id="FMYW01000023">
    <property type="protein sequence ID" value="SDC76347.1"/>
    <property type="molecule type" value="Genomic_DNA"/>
</dbReference>
<sequence length="73" mass="8188">GHTMKENKKKICDLLLPAIQATRNGEDVTALDYVKEETGEEFVYIKFKGGFSYRACVTADSGAAMIRDIMREL</sequence>
<proteinExistence type="predicted"/>
<evidence type="ECO:0000313" key="1">
    <source>
        <dbReference type="EMBL" id="SDC76347.1"/>
    </source>
</evidence>